<protein>
    <submittedName>
        <fullName evidence="2">Uncharacterized protein</fullName>
    </submittedName>
</protein>
<accession>A0A6J5MDM1</accession>
<feature type="transmembrane region" description="Helical" evidence="1">
    <location>
        <begin position="39"/>
        <end position="56"/>
    </location>
</feature>
<proteinExistence type="predicted"/>
<feature type="transmembrane region" description="Helical" evidence="1">
    <location>
        <begin position="6"/>
        <end position="32"/>
    </location>
</feature>
<dbReference type="EMBL" id="LR796420">
    <property type="protein sequence ID" value="CAB4143453.1"/>
    <property type="molecule type" value="Genomic_DNA"/>
</dbReference>
<evidence type="ECO:0000256" key="1">
    <source>
        <dbReference type="SAM" id="Phobius"/>
    </source>
</evidence>
<name>A0A6J5MDM1_9CAUD</name>
<keyword evidence="1" id="KW-1133">Transmembrane helix</keyword>
<reference evidence="2" key="1">
    <citation type="submission" date="2020-04" db="EMBL/GenBank/DDBJ databases">
        <authorList>
            <person name="Chiriac C."/>
            <person name="Salcher M."/>
            <person name="Ghai R."/>
            <person name="Kavagutti S V."/>
        </authorList>
    </citation>
    <scope>NUCLEOTIDE SEQUENCE</scope>
</reference>
<organism evidence="2">
    <name type="scientific">uncultured Caudovirales phage</name>
    <dbReference type="NCBI Taxonomy" id="2100421"/>
    <lineage>
        <taxon>Viruses</taxon>
        <taxon>Duplodnaviria</taxon>
        <taxon>Heunggongvirae</taxon>
        <taxon>Uroviricota</taxon>
        <taxon>Caudoviricetes</taxon>
        <taxon>Peduoviridae</taxon>
        <taxon>Maltschvirus</taxon>
        <taxon>Maltschvirus maltsch</taxon>
    </lineage>
</organism>
<sequence>MFSSSSILIVLIGVFLSLLFICGCLFFVYKIFNNSSQELLVRFILLIFTALASVWVVDKVIAFKINLLSDQQDGQLFDLIKTLILMIFSYYFGTKNTKNNADQQT</sequence>
<keyword evidence="1" id="KW-0472">Membrane</keyword>
<evidence type="ECO:0000313" key="2">
    <source>
        <dbReference type="EMBL" id="CAB4143453.1"/>
    </source>
</evidence>
<gene>
    <name evidence="2" type="ORF">UFOVP449_192</name>
</gene>
<keyword evidence="1" id="KW-0812">Transmembrane</keyword>